<gene>
    <name evidence="2" type="ORF">ESP70_014550</name>
</gene>
<dbReference type="AlphaFoldDB" id="A0A5M4FAG0"/>
<reference evidence="2" key="1">
    <citation type="submission" date="2019-09" db="EMBL/GenBank/DDBJ databases">
        <authorList>
            <person name="Li J."/>
        </authorList>
    </citation>
    <scope>NUCLEOTIDE SEQUENCE [LARGE SCALE GENOMIC DNA]</scope>
    <source>
        <strain evidence="2">JCM 14732</strain>
    </source>
</reference>
<dbReference type="InterPro" id="IPR010982">
    <property type="entry name" value="Lambda_DNA-bd_dom_sf"/>
</dbReference>
<dbReference type="SMART" id="SM00530">
    <property type="entry name" value="HTH_XRE"/>
    <property type="match status" value="1"/>
</dbReference>
<evidence type="ECO:0000313" key="2">
    <source>
        <dbReference type="EMBL" id="KAA1395376.1"/>
    </source>
</evidence>
<dbReference type="PANTHER" id="PTHR35010:SF2">
    <property type="entry name" value="BLL4672 PROTEIN"/>
    <property type="match status" value="1"/>
</dbReference>
<dbReference type="Proteomes" id="UP000380867">
    <property type="component" value="Unassembled WGS sequence"/>
</dbReference>
<dbReference type="PANTHER" id="PTHR35010">
    <property type="entry name" value="BLL4672 PROTEIN-RELATED"/>
    <property type="match status" value="1"/>
</dbReference>
<feature type="domain" description="HTH cro/C1-type" evidence="1">
    <location>
        <begin position="30"/>
        <end position="81"/>
    </location>
</feature>
<dbReference type="PROSITE" id="PS50943">
    <property type="entry name" value="HTH_CROC1"/>
    <property type="match status" value="1"/>
</dbReference>
<dbReference type="InterPro" id="IPR001387">
    <property type="entry name" value="Cro/C1-type_HTH"/>
</dbReference>
<name>A0A5M4FAG0_9ACTN</name>
<dbReference type="OrthoDB" id="3212310at2"/>
<dbReference type="SUPFAM" id="SSF47413">
    <property type="entry name" value="lambda repressor-like DNA-binding domains"/>
    <property type="match status" value="1"/>
</dbReference>
<dbReference type="RefSeq" id="WP_149690042.1">
    <property type="nucleotide sequence ID" value="NZ_SDPQ02000003.1"/>
</dbReference>
<sequence>MDRSSLADFLRRRREALQPADVGLSVGPRRRATGLRREEVAHLTGMSVDYYARLEQARSPQPSVQMLRALARTLRLSDDETDHLHRLAGHAAPDRTGSSPYVRPVLLRVIDQLEDCAAFVVSDLGVVLAQNRLSKLLQGDRGGLTGVEASMTWRWFAHPESRPAPVEDQPEQSRIRAADLRATWSRRPHDADVTAMIDALMATGDEFAEIWARHEVGLRHPTSKRLVHPRVGLLEVDCETMATAEVGQTLVILGAAPGTETYGKLQLLHVLGEQPLGEPAPAATK</sequence>
<accession>A0A5M4FAG0</accession>
<dbReference type="Pfam" id="PF13560">
    <property type="entry name" value="HTH_31"/>
    <property type="match status" value="1"/>
</dbReference>
<dbReference type="Gene3D" id="1.10.260.40">
    <property type="entry name" value="lambda repressor-like DNA-binding domains"/>
    <property type="match status" value="1"/>
</dbReference>
<dbReference type="Gene3D" id="3.30.450.180">
    <property type="match status" value="1"/>
</dbReference>
<dbReference type="EMBL" id="SDPQ02000003">
    <property type="protein sequence ID" value="KAA1395376.1"/>
    <property type="molecule type" value="Genomic_DNA"/>
</dbReference>
<dbReference type="GO" id="GO:0003677">
    <property type="term" value="F:DNA binding"/>
    <property type="evidence" value="ECO:0007669"/>
    <property type="project" value="InterPro"/>
</dbReference>
<proteinExistence type="predicted"/>
<dbReference type="InterPro" id="IPR041413">
    <property type="entry name" value="MLTR_LBD"/>
</dbReference>
<evidence type="ECO:0000313" key="3">
    <source>
        <dbReference type="Proteomes" id="UP000380867"/>
    </source>
</evidence>
<organism evidence="2 3">
    <name type="scientific">Aeromicrobium ginsengisoli</name>
    <dbReference type="NCBI Taxonomy" id="363867"/>
    <lineage>
        <taxon>Bacteria</taxon>
        <taxon>Bacillati</taxon>
        <taxon>Actinomycetota</taxon>
        <taxon>Actinomycetes</taxon>
        <taxon>Propionibacteriales</taxon>
        <taxon>Nocardioidaceae</taxon>
        <taxon>Aeromicrobium</taxon>
    </lineage>
</organism>
<dbReference type="CDD" id="cd00093">
    <property type="entry name" value="HTH_XRE"/>
    <property type="match status" value="1"/>
</dbReference>
<dbReference type="Pfam" id="PF17765">
    <property type="entry name" value="MLTR_LBD"/>
    <property type="match status" value="1"/>
</dbReference>
<keyword evidence="3" id="KW-1185">Reference proteome</keyword>
<evidence type="ECO:0000259" key="1">
    <source>
        <dbReference type="PROSITE" id="PS50943"/>
    </source>
</evidence>
<comment type="caution">
    <text evidence="2">The sequence shown here is derived from an EMBL/GenBank/DDBJ whole genome shotgun (WGS) entry which is preliminary data.</text>
</comment>
<protein>
    <submittedName>
        <fullName evidence="2">Helix-turn-helix domain-containing protein</fullName>
    </submittedName>
</protein>